<gene>
    <name evidence="1" type="ORF">NUW58_g954</name>
</gene>
<accession>A0ACC1PM95</accession>
<comment type="caution">
    <text evidence="1">The sequence shown here is derived from an EMBL/GenBank/DDBJ whole genome shotgun (WGS) entry which is preliminary data.</text>
</comment>
<dbReference type="Proteomes" id="UP001143856">
    <property type="component" value="Unassembled WGS sequence"/>
</dbReference>
<evidence type="ECO:0000313" key="2">
    <source>
        <dbReference type="Proteomes" id="UP001143856"/>
    </source>
</evidence>
<name>A0ACC1PM95_9PEZI</name>
<organism evidence="1 2">
    <name type="scientific">Xylaria curta</name>
    <dbReference type="NCBI Taxonomy" id="42375"/>
    <lineage>
        <taxon>Eukaryota</taxon>
        <taxon>Fungi</taxon>
        <taxon>Dikarya</taxon>
        <taxon>Ascomycota</taxon>
        <taxon>Pezizomycotina</taxon>
        <taxon>Sordariomycetes</taxon>
        <taxon>Xylariomycetidae</taxon>
        <taxon>Xylariales</taxon>
        <taxon>Xylariaceae</taxon>
        <taxon>Xylaria</taxon>
    </lineage>
</organism>
<keyword evidence="2" id="KW-1185">Reference proteome</keyword>
<sequence>MYYLNIFPVLLSSLIFYSLCHAQNNCYGNKSVTGYCTPLTYKDTTGIFHAPPRTSDCQDTCAGINEDLGDWLVDFSMDADGVRHSMILYHCGFAVSQGEGTPHNTKFSLANQDILDLYDGAINRFGGLHNGKISAEGTMQCGKFQIKWYIQDLYAQSSISRY</sequence>
<proteinExistence type="predicted"/>
<protein>
    <submittedName>
        <fullName evidence="1">Uncharacterized protein</fullName>
    </submittedName>
</protein>
<dbReference type="EMBL" id="JAPDGR010000093">
    <property type="protein sequence ID" value="KAJ2996508.1"/>
    <property type="molecule type" value="Genomic_DNA"/>
</dbReference>
<reference evidence="1" key="1">
    <citation type="submission" date="2022-10" db="EMBL/GenBank/DDBJ databases">
        <title>Genome Sequence of Xylaria curta.</title>
        <authorList>
            <person name="Buettner E."/>
        </authorList>
    </citation>
    <scope>NUCLEOTIDE SEQUENCE</scope>
    <source>
        <strain evidence="1">Babe10</strain>
    </source>
</reference>
<evidence type="ECO:0000313" key="1">
    <source>
        <dbReference type="EMBL" id="KAJ2996508.1"/>
    </source>
</evidence>